<feature type="binding site" evidence="16">
    <location>
        <position position="261"/>
    </location>
    <ligand>
        <name>FAD</name>
        <dbReference type="ChEBI" id="CHEBI:57692"/>
    </ligand>
</feature>
<dbReference type="PIRSF" id="PIRSF000137">
    <property type="entry name" value="Alcohol_oxidase"/>
    <property type="match status" value="1"/>
</dbReference>
<evidence type="ECO:0000256" key="15">
    <source>
        <dbReference type="PIRSR" id="PIRSR000137-1"/>
    </source>
</evidence>
<keyword evidence="6" id="KW-0964">Secreted</keyword>
<feature type="domain" description="Glucose-methanol-choline oxidoreductase N-terminal" evidence="18">
    <location>
        <begin position="304"/>
        <end position="318"/>
    </location>
</feature>
<comment type="catalytic activity">
    <reaction evidence="13">
        <text>a pyranoside + acceptor = a pyranosid-3-ulose + reduced acceptor.</text>
        <dbReference type="EC" id="1.1.99.29"/>
    </reaction>
</comment>
<evidence type="ECO:0000256" key="2">
    <source>
        <dbReference type="ARBA" id="ARBA00004613"/>
    </source>
</evidence>
<gene>
    <name evidence="19" type="ORF">Agabi119p4_2687</name>
</gene>
<evidence type="ECO:0000256" key="16">
    <source>
        <dbReference type="PIRSR" id="PIRSR000137-2"/>
    </source>
</evidence>
<evidence type="ECO:0000256" key="5">
    <source>
        <dbReference type="ARBA" id="ARBA00013177"/>
    </source>
</evidence>
<dbReference type="EMBL" id="JABXXO010000003">
    <property type="protein sequence ID" value="KAF7783311.1"/>
    <property type="molecule type" value="Genomic_DNA"/>
</dbReference>
<organism evidence="19 20">
    <name type="scientific">Agaricus bisporus var. burnettii</name>
    <dbReference type="NCBI Taxonomy" id="192524"/>
    <lineage>
        <taxon>Eukaryota</taxon>
        <taxon>Fungi</taxon>
        <taxon>Dikarya</taxon>
        <taxon>Basidiomycota</taxon>
        <taxon>Agaricomycotina</taxon>
        <taxon>Agaricomycetes</taxon>
        <taxon>Agaricomycetidae</taxon>
        <taxon>Agaricales</taxon>
        <taxon>Agaricineae</taxon>
        <taxon>Agaricaceae</taxon>
        <taxon>Agaricus</taxon>
    </lineage>
</organism>
<dbReference type="GO" id="GO:0050660">
    <property type="term" value="F:flavin adenine dinucleotide binding"/>
    <property type="evidence" value="ECO:0007669"/>
    <property type="project" value="InterPro"/>
</dbReference>
<comment type="similarity">
    <text evidence="3">Belongs to the GMC oxidoreductase family.</text>
</comment>
<accession>A0A8H7F9K9</accession>
<dbReference type="PROSITE" id="PS00624">
    <property type="entry name" value="GMC_OXRED_2"/>
    <property type="match status" value="1"/>
</dbReference>
<dbReference type="PANTHER" id="PTHR11552">
    <property type="entry name" value="GLUCOSE-METHANOL-CHOLINE GMC OXIDOREDUCTASE"/>
    <property type="match status" value="1"/>
</dbReference>
<dbReference type="InterPro" id="IPR000172">
    <property type="entry name" value="GMC_OxRdtase_N"/>
</dbReference>
<evidence type="ECO:0000256" key="13">
    <source>
        <dbReference type="ARBA" id="ARBA00034050"/>
    </source>
</evidence>
<comment type="subunit">
    <text evidence="4">Monomer.</text>
</comment>
<dbReference type="Gene3D" id="3.50.50.60">
    <property type="entry name" value="FAD/NAD(P)-binding domain"/>
    <property type="match status" value="1"/>
</dbReference>
<dbReference type="AlphaFoldDB" id="A0A8H7F9K9"/>
<keyword evidence="7" id="KW-0285">Flavoprotein</keyword>
<comment type="catalytic activity">
    <reaction evidence="11">
        <text>pyranose + acceptor = pyranos-2,3-diulose + reduced acceptor.</text>
        <dbReference type="EC" id="1.1.99.29"/>
    </reaction>
</comment>
<feature type="chain" id="PRO_5034704750" description="pyranose dehydrogenase (acceptor)" evidence="17">
    <location>
        <begin position="18"/>
        <end position="591"/>
    </location>
</feature>
<evidence type="ECO:0000256" key="7">
    <source>
        <dbReference type="ARBA" id="ARBA00022630"/>
    </source>
</evidence>
<evidence type="ECO:0000256" key="8">
    <source>
        <dbReference type="ARBA" id="ARBA00022827"/>
    </source>
</evidence>
<feature type="binding site" evidence="16">
    <location>
        <position position="110"/>
    </location>
    <ligand>
        <name>FAD</name>
        <dbReference type="ChEBI" id="CHEBI:57692"/>
    </ligand>
</feature>
<keyword evidence="8 16" id="KW-0274">FAD</keyword>
<dbReference type="SUPFAM" id="SSF51905">
    <property type="entry name" value="FAD/NAD(P)-binding domain"/>
    <property type="match status" value="1"/>
</dbReference>
<comment type="catalytic activity">
    <reaction evidence="14">
        <text>a pyranoside + acceptor = a pyranosid-3,4-diulose + reduced acceptor.</text>
        <dbReference type="EC" id="1.1.99.29"/>
    </reaction>
</comment>
<dbReference type="PANTHER" id="PTHR11552:SF147">
    <property type="entry name" value="CHOLINE DEHYDROGENASE, MITOCHONDRIAL"/>
    <property type="match status" value="1"/>
</dbReference>
<evidence type="ECO:0000313" key="20">
    <source>
        <dbReference type="Proteomes" id="UP000629468"/>
    </source>
</evidence>
<dbReference type="Pfam" id="PF05199">
    <property type="entry name" value="GMC_oxred_C"/>
    <property type="match status" value="1"/>
</dbReference>
<comment type="catalytic activity">
    <reaction evidence="12">
        <text>pyranose + acceptor = pyranos-3-ulose + reduced acceptor.</text>
        <dbReference type="EC" id="1.1.99.29"/>
    </reaction>
</comment>
<keyword evidence="17" id="KW-0732">Signal</keyword>
<evidence type="ECO:0000259" key="18">
    <source>
        <dbReference type="PROSITE" id="PS00624"/>
    </source>
</evidence>
<evidence type="ECO:0000256" key="12">
    <source>
        <dbReference type="ARBA" id="ARBA00034029"/>
    </source>
</evidence>
<comment type="cofactor">
    <cofactor evidence="1 16">
        <name>FAD</name>
        <dbReference type="ChEBI" id="CHEBI:57692"/>
    </cofactor>
</comment>
<evidence type="ECO:0000313" key="19">
    <source>
        <dbReference type="EMBL" id="KAF7783311.1"/>
    </source>
</evidence>
<evidence type="ECO:0000256" key="3">
    <source>
        <dbReference type="ARBA" id="ARBA00010790"/>
    </source>
</evidence>
<sequence>MLASLATLLALTSLGICAVHSSIKEVPNLNWDFVIVGGGTAGCVLANRLTETSRFNVLLIEAGPTNEGVMDSIVPALQAGTVRSRVDWNFTVTPQQGLNGRSFPYQRGHVLGGSSSVNGLFYTRGSSSDFDRFARVTEDPGWSWDQLQTYIKKSEKFEHPADDHDTSEQFDPNIHGFSGNVAVTLPGFIHPPVDSATLQAARQLEQDFRFNLDMNSGSPLGIGWLQSTIGHDGTRSSSATSYLDAQTRSRENLHIVTNTLVTRVLETADAASQGLDIRTVEIRSPDLPDSIQVSASKEVILSSGAINTPHILLHSGIGDQSDLETLGIPVLLHNPDVGRNLSDHPFFVTTYNVVPGSIDLGPWANLGFNSTLQAEALDLWEKNRTGPFVALLSSDHVAWTRLPDDSPLFKEFPDSSSGPNSPHIELVLGAAGTVYAVGVNLVSPASRGSLKIRSNNPFDNPLIDLGIFNSDFDLFTAREAVKTSLRFSQAPFWKDILMDINPPFSSSMTDNEIEAVLKNVTSSALHSVSTAAMSPRNADWGVVDPDLLVKGVSGLRIVDASVMPFVPAAHTQAPVYIIAERAADMIKAKWN</sequence>
<evidence type="ECO:0000256" key="17">
    <source>
        <dbReference type="SAM" id="SignalP"/>
    </source>
</evidence>
<dbReference type="Pfam" id="PF00732">
    <property type="entry name" value="GMC_oxred_N"/>
    <property type="match status" value="1"/>
</dbReference>
<comment type="function">
    <text evidence="9">Catalyzes the single-oxidation or sequential double oxidation reaction of carbohydrates primarily at carbon-2 and/or carbon-3 with the concomitant reduction of the flavin. The enzyme exhibits a broad sugar substrate specificity, oxidizing different aldopyranoses to the corresponding C-1, C-2, C-3 or C-1,2, C-2,3 and C-3,4 (di)dehydro sugars with substrate-specific regioselectivity. Accepts only a narrow range of electron acceptors such as substituted benzoquinones and complexed metal ions and reacts extremely slowly with O(2) as acceptor. May play a role in the natural recycling of plant matter by oxidizing all major monosaccharides in lignocellulose and by reducing quinone compounds or reactive radical species generated during lignin depolymerization.</text>
</comment>
<evidence type="ECO:0000256" key="9">
    <source>
        <dbReference type="ARBA" id="ARBA00024699"/>
    </source>
</evidence>
<comment type="caution">
    <text evidence="19">The sequence shown here is derived from an EMBL/GenBank/DDBJ whole genome shotgun (WGS) entry which is preliminary data.</text>
</comment>
<evidence type="ECO:0000256" key="14">
    <source>
        <dbReference type="ARBA" id="ARBA00034059"/>
    </source>
</evidence>
<dbReference type="EC" id="1.1.99.29" evidence="5"/>
<comment type="catalytic activity">
    <reaction evidence="10">
        <text>pyranose + acceptor = pyranos-2-ulose + reduced acceptor.</text>
        <dbReference type="EC" id="1.1.99.29"/>
    </reaction>
</comment>
<dbReference type="Proteomes" id="UP000629468">
    <property type="component" value="Unassembled WGS sequence"/>
</dbReference>
<name>A0A8H7F9K9_AGABI</name>
<dbReference type="GO" id="GO:0033718">
    <property type="term" value="F:pyranose dehydrogenase (acceptor) activity"/>
    <property type="evidence" value="ECO:0007669"/>
    <property type="project" value="UniProtKB-EC"/>
</dbReference>
<evidence type="ECO:0000256" key="11">
    <source>
        <dbReference type="ARBA" id="ARBA00034010"/>
    </source>
</evidence>
<feature type="active site" description="Proton acceptor" evidence="15">
    <location>
        <position position="570"/>
    </location>
</feature>
<dbReference type="InterPro" id="IPR036188">
    <property type="entry name" value="FAD/NAD-bd_sf"/>
</dbReference>
<protein>
    <recommendedName>
        <fullName evidence="5">pyranose dehydrogenase (acceptor)</fullName>
        <ecNumber evidence="5">1.1.99.29</ecNumber>
    </recommendedName>
</protein>
<evidence type="ECO:0000256" key="10">
    <source>
        <dbReference type="ARBA" id="ARBA00033986"/>
    </source>
</evidence>
<feature type="signal peptide" evidence="17">
    <location>
        <begin position="1"/>
        <end position="17"/>
    </location>
</feature>
<proteinExistence type="inferred from homology"/>
<dbReference type="Gene3D" id="3.30.560.10">
    <property type="entry name" value="Glucose Oxidase, domain 3"/>
    <property type="match status" value="1"/>
</dbReference>
<dbReference type="SUPFAM" id="SSF54373">
    <property type="entry name" value="FAD-linked reductases, C-terminal domain"/>
    <property type="match status" value="1"/>
</dbReference>
<feature type="active site" description="Proton donor" evidence="15">
    <location>
        <position position="526"/>
    </location>
</feature>
<dbReference type="InterPro" id="IPR007867">
    <property type="entry name" value="GMC_OxRtase_C"/>
</dbReference>
<evidence type="ECO:0000256" key="1">
    <source>
        <dbReference type="ARBA" id="ARBA00001974"/>
    </source>
</evidence>
<reference evidence="19 20" key="1">
    <citation type="journal article" name="Sci. Rep.">
        <title>Telomere-to-telomere assembled and centromere annotated genomes of the two main subspecies of the button mushroom Agaricus bisporus reveal especially polymorphic chromosome ends.</title>
        <authorList>
            <person name="Sonnenberg A.S.M."/>
            <person name="Sedaghat-Telgerd N."/>
            <person name="Lavrijssen B."/>
            <person name="Ohm R.A."/>
            <person name="Hendrickx P.M."/>
            <person name="Scholtmeijer K."/>
            <person name="Baars J.J.P."/>
            <person name="van Peer A."/>
        </authorList>
    </citation>
    <scope>NUCLEOTIDE SEQUENCE [LARGE SCALE GENOMIC DNA]</scope>
    <source>
        <strain evidence="19 20">H119_p4</strain>
    </source>
</reference>
<evidence type="ECO:0000256" key="4">
    <source>
        <dbReference type="ARBA" id="ARBA00011245"/>
    </source>
</evidence>
<dbReference type="GO" id="GO:0005576">
    <property type="term" value="C:extracellular region"/>
    <property type="evidence" value="ECO:0007669"/>
    <property type="project" value="UniProtKB-SubCell"/>
</dbReference>
<evidence type="ECO:0000256" key="6">
    <source>
        <dbReference type="ARBA" id="ARBA00022525"/>
    </source>
</evidence>
<comment type="subcellular location">
    <subcellularLocation>
        <location evidence="2">Secreted</location>
    </subcellularLocation>
</comment>
<dbReference type="InterPro" id="IPR012132">
    <property type="entry name" value="GMC_OxRdtase"/>
</dbReference>